<evidence type="ECO:0000259" key="1">
    <source>
        <dbReference type="Pfam" id="PF05161"/>
    </source>
</evidence>
<dbReference type="Gene3D" id="3.40.50.10180">
    <property type="entry name" value="Glycerate kinase, MOFRL-like N-terminal domain"/>
    <property type="match status" value="1"/>
</dbReference>
<dbReference type="Pfam" id="PF05161">
    <property type="entry name" value="MOFRL"/>
    <property type="match status" value="1"/>
</dbReference>
<feature type="domain" description="MOFRL-associated" evidence="2">
    <location>
        <begin position="12"/>
        <end position="234"/>
    </location>
</feature>
<dbReference type="Pfam" id="PF13660">
    <property type="entry name" value="DUF4147"/>
    <property type="match status" value="1"/>
</dbReference>
<dbReference type="Gene3D" id="3.40.1480.10">
    <property type="entry name" value="MOFRL domain"/>
    <property type="match status" value="1"/>
</dbReference>
<dbReference type="EMBL" id="JBHLUN010000014">
    <property type="protein sequence ID" value="MFC0410314.1"/>
    <property type="molecule type" value="Genomic_DNA"/>
</dbReference>
<dbReference type="InterPro" id="IPR007835">
    <property type="entry name" value="MOFRL"/>
</dbReference>
<keyword evidence="4" id="KW-1185">Reference proteome</keyword>
<dbReference type="PANTHER" id="PTHR12227:SF0">
    <property type="entry name" value="GLYCERATE KINASE"/>
    <property type="match status" value="1"/>
</dbReference>
<gene>
    <name evidence="3" type="ORF">ACFFGY_18830</name>
</gene>
<feature type="domain" description="MOFRL" evidence="1">
    <location>
        <begin position="313"/>
        <end position="422"/>
    </location>
</feature>
<dbReference type="PANTHER" id="PTHR12227">
    <property type="entry name" value="GLYCERATE KINASE"/>
    <property type="match status" value="1"/>
</dbReference>
<organism evidence="3 4">
    <name type="scientific">Roseomonas elaeocarpi</name>
    <dbReference type="NCBI Taxonomy" id="907779"/>
    <lineage>
        <taxon>Bacteria</taxon>
        <taxon>Pseudomonadati</taxon>
        <taxon>Pseudomonadota</taxon>
        <taxon>Alphaproteobacteria</taxon>
        <taxon>Acetobacterales</taxon>
        <taxon>Roseomonadaceae</taxon>
        <taxon>Roseomonas</taxon>
    </lineage>
</organism>
<proteinExistence type="predicted"/>
<dbReference type="InterPro" id="IPR039760">
    <property type="entry name" value="MOFRL_protein"/>
</dbReference>
<sequence length="429" mass="43937">MTDSDPAALQTLLRLFQAGLRAADPRAVLAQHLPEPPARGRVLVLGAGKASALMAAALEEAWPEVAIGGLVVTRYGHAVPTRRVEIVEASHPVPDAAGEAAARRMLELCDGLSEDDLVIFLASGGGSALLSLPAPGLTLADKQAVNRVLLASGATIGQMNCVRKHLSAIKGGRLAAAVYPARLLTLAISDVPGDDPGTIASGPTVADPGTFAEAREILRAHRDALPPAVWHHLEAAGEETPKPGDPRLARAEFRMIATPLMALEAVAAAARAEGLTPLILGDAIEGEARDVGTALAGIARSVAEHGLPVRAPCVLLSGGETTVTLRPSDGPPGQGGRNTEALLGFTLATAGRPGTWALMADTDGIDGVEAAAGAMATPDSLARARAAGLDPREALRRHDATGLFGALGNLVVTGPTLTNVNDLRIVLLR</sequence>
<protein>
    <submittedName>
        <fullName evidence="3">Glycerate kinase</fullName>
    </submittedName>
</protein>
<evidence type="ECO:0000313" key="3">
    <source>
        <dbReference type="EMBL" id="MFC0410314.1"/>
    </source>
</evidence>
<keyword evidence="3" id="KW-0418">Kinase</keyword>
<dbReference type="RefSeq" id="WP_377046064.1">
    <property type="nucleotide sequence ID" value="NZ_JBHLUN010000014.1"/>
</dbReference>
<dbReference type="InterPro" id="IPR037035">
    <property type="entry name" value="GK-like_C_sf"/>
</dbReference>
<dbReference type="SUPFAM" id="SSF82544">
    <property type="entry name" value="GckA/TtuD-like"/>
    <property type="match status" value="1"/>
</dbReference>
<reference evidence="3 4" key="1">
    <citation type="submission" date="2024-09" db="EMBL/GenBank/DDBJ databases">
        <authorList>
            <person name="Sun Q."/>
            <person name="Mori K."/>
        </authorList>
    </citation>
    <scope>NUCLEOTIDE SEQUENCE [LARGE SCALE GENOMIC DNA]</scope>
    <source>
        <strain evidence="3 4">TBRC 5777</strain>
    </source>
</reference>
<name>A0ABV6JX54_9PROT</name>
<accession>A0ABV6JX54</accession>
<dbReference type="GO" id="GO:0016301">
    <property type="term" value="F:kinase activity"/>
    <property type="evidence" value="ECO:0007669"/>
    <property type="project" value="UniProtKB-KW"/>
</dbReference>
<evidence type="ECO:0000313" key="4">
    <source>
        <dbReference type="Proteomes" id="UP001589865"/>
    </source>
</evidence>
<comment type="caution">
    <text evidence="3">The sequence shown here is derived from an EMBL/GenBank/DDBJ whole genome shotgun (WGS) entry which is preliminary data.</text>
</comment>
<dbReference type="Proteomes" id="UP001589865">
    <property type="component" value="Unassembled WGS sequence"/>
</dbReference>
<dbReference type="InterPro" id="IPR038614">
    <property type="entry name" value="GK_N_sf"/>
</dbReference>
<dbReference type="InterPro" id="IPR025286">
    <property type="entry name" value="MOFRL_assoc_dom"/>
</dbReference>
<evidence type="ECO:0000259" key="2">
    <source>
        <dbReference type="Pfam" id="PF13660"/>
    </source>
</evidence>
<keyword evidence="3" id="KW-0808">Transferase</keyword>